<evidence type="ECO:0000256" key="11">
    <source>
        <dbReference type="ARBA" id="ARBA00022683"/>
    </source>
</evidence>
<evidence type="ECO:0000256" key="10">
    <source>
        <dbReference type="ARBA" id="ARBA00022679"/>
    </source>
</evidence>
<dbReference type="InterPro" id="IPR036637">
    <property type="entry name" value="Phosphohistidine_dom_sf"/>
</dbReference>
<dbReference type="Pfam" id="PF00391">
    <property type="entry name" value="PEP-utilizers"/>
    <property type="match status" value="1"/>
</dbReference>
<evidence type="ECO:0000256" key="6">
    <source>
        <dbReference type="ARBA" id="ARBA00022448"/>
    </source>
</evidence>
<evidence type="ECO:0000259" key="17">
    <source>
        <dbReference type="PROSITE" id="PS51350"/>
    </source>
</evidence>
<feature type="domain" description="PTS EIIA type-2" evidence="16">
    <location>
        <begin position="2"/>
        <end position="142"/>
    </location>
</feature>
<comment type="catalytic activity">
    <reaction evidence="1">
        <text>L-histidyl-[protein] + phosphoenolpyruvate = N(pros)-phospho-L-histidyl-[protein] + pyruvate</text>
        <dbReference type="Rhea" id="RHEA:23880"/>
        <dbReference type="Rhea" id="RHEA-COMP:9745"/>
        <dbReference type="Rhea" id="RHEA-COMP:9746"/>
        <dbReference type="ChEBI" id="CHEBI:15361"/>
        <dbReference type="ChEBI" id="CHEBI:29979"/>
        <dbReference type="ChEBI" id="CHEBI:58702"/>
        <dbReference type="ChEBI" id="CHEBI:64837"/>
        <dbReference type="EC" id="2.7.3.9"/>
    </reaction>
</comment>
<dbReference type="InterPro" id="IPR036618">
    <property type="entry name" value="PtsI_HPr-bd_sf"/>
</dbReference>
<dbReference type="NCBIfam" id="NF008319">
    <property type="entry name" value="PRK11109.1"/>
    <property type="match status" value="1"/>
</dbReference>
<dbReference type="Gene3D" id="3.30.1340.10">
    <property type="entry name" value="HPr-like"/>
    <property type="match status" value="1"/>
</dbReference>
<dbReference type="Pfam" id="PF05524">
    <property type="entry name" value="PEP-utilisers_N"/>
    <property type="match status" value="1"/>
</dbReference>
<dbReference type="InterPro" id="IPR015813">
    <property type="entry name" value="Pyrv/PenolPyrv_kinase-like_dom"/>
</dbReference>
<dbReference type="PROSITE" id="PS51350">
    <property type="entry name" value="PTS_HPR_DOM"/>
    <property type="match status" value="1"/>
</dbReference>
<dbReference type="RefSeq" id="WP_395813939.1">
    <property type="nucleotide sequence ID" value="NZ_CP043494.1"/>
</dbReference>
<evidence type="ECO:0000256" key="8">
    <source>
        <dbReference type="ARBA" id="ARBA00022553"/>
    </source>
</evidence>
<evidence type="ECO:0000313" key="19">
    <source>
        <dbReference type="Proteomes" id="UP001611383"/>
    </source>
</evidence>
<keyword evidence="10 18" id="KW-0808">Transferase</keyword>
<dbReference type="SUPFAM" id="SSF55804">
    <property type="entry name" value="Phoshotransferase/anion transport protein"/>
    <property type="match status" value="2"/>
</dbReference>
<keyword evidence="19" id="KW-1185">Reference proteome</keyword>
<feature type="domain" description="HPr" evidence="17">
    <location>
        <begin position="280"/>
        <end position="370"/>
    </location>
</feature>
<dbReference type="InterPro" id="IPR006318">
    <property type="entry name" value="PTS_EI-like"/>
</dbReference>
<dbReference type="InterPro" id="IPR035895">
    <property type="entry name" value="HPr-like_sf"/>
</dbReference>
<dbReference type="PRINTS" id="PR00107">
    <property type="entry name" value="PHOSPHOCPHPR"/>
</dbReference>
<dbReference type="InterPro" id="IPR000121">
    <property type="entry name" value="PEP_util_C"/>
</dbReference>
<evidence type="ECO:0000256" key="2">
    <source>
        <dbReference type="ARBA" id="ARBA00001946"/>
    </source>
</evidence>
<sequence length="956" mass="102250">MLTLTREDVRLGCRAADWRAALAQAAEELVRAGRVSAEYGEGLLAREAQSSTYLGNGIAIPHGTPESRCYVRSTGVRVLQFPEGVKWHDGSQVNLLVTIAAQSDEHLDILRQLTRVLDREGVAETLARATNPEDVLATLTHLPVSAKLDAETLCLGVPARDHLELAMAAASRLRHAGCVESSFVAAIAGQQPLPLGQGLWLVFAATGVKTPALALATPEKRFQDAAGDVVGVFCLAAHGDAHRVLLERLDGMLARGDGNTLDGLPAEQILSRLAGESARAETARVRLLNPHGLHARPARELVLVARQQTAQVYVRLLEGSGEAVSASSLTRILGLGARRGQTLVFSAEGEGAAQAVAAMVEAVRGGLGEPVTPLDERREREREEVTARVVETAPVVVPPVPDEPMTAVPAAPGVAIAPAYVLRLPEFRYAERAEDAARERERLGRALVGAQQQLEALVQRTVGGEVSKILSIHAEMLQDPDLRDAAHESIGEGASAEAGWWRAIDTAARAQESLADRLLAERAADLRDVGRRVLGLLCGVEMPTPPEQPYILVADDVGPSDVARLDTAKVRGLVTARGGATSHSAILARALGIAAVAGAGERVLALTSGVELIVDGELGRVVAAPSPVRRQRTEKRIEEQEARQRAAHGRRHEEARTLDGHRVEVAANLGNTAHAADAVERGAEAIGLLRTEFVFMGHPQLPDLETQIAEYREAFDALGGRPLVARTLDVGGDKPLPYWPVGQEDNPFLGLRGIRLTLTRPEVLETQLRALLMAAGTRPLRIMFPMVKDIEEFRAGKALFDRVQAEVKAADVQLGVMIEVPSCALLAPTLAKEADFFSIGTNDLTQYTLAIDRGHPQLSAQSDAIHPAVLRLIQLTVEAAHAEGRWVGVCGELGSDPQAVPVLVGLGVDELSVSSRRVPLVKARIRELTLVQAREMAALALRQPTSAAVREALEAF</sequence>
<evidence type="ECO:0000313" key="18">
    <source>
        <dbReference type="EMBL" id="WNG43271.1"/>
    </source>
</evidence>
<keyword evidence="8" id="KW-0597">Phosphoprotein</keyword>
<dbReference type="CDD" id="cd00367">
    <property type="entry name" value="PTS-HPr_like"/>
    <property type="match status" value="1"/>
</dbReference>
<keyword evidence="13" id="KW-0418">Kinase</keyword>
<dbReference type="EC" id="2.7.3.9" evidence="5"/>
<dbReference type="Gene3D" id="3.20.20.60">
    <property type="entry name" value="Phosphoenolpyruvate-binding domains"/>
    <property type="match status" value="1"/>
</dbReference>
<dbReference type="Gene3D" id="3.50.30.10">
    <property type="entry name" value="Phosphohistidine domain"/>
    <property type="match status" value="1"/>
</dbReference>
<dbReference type="InterPro" id="IPR040442">
    <property type="entry name" value="Pyrv_kinase-like_dom_sf"/>
</dbReference>
<proteinExistence type="inferred from homology"/>
<feature type="coiled-coil region" evidence="15">
    <location>
        <begin position="433"/>
        <end position="460"/>
    </location>
</feature>
<keyword evidence="14" id="KW-0460">Magnesium</keyword>
<dbReference type="InterPro" id="IPR008731">
    <property type="entry name" value="PTS_EIN"/>
</dbReference>
<evidence type="ECO:0000256" key="1">
    <source>
        <dbReference type="ARBA" id="ARBA00000683"/>
    </source>
</evidence>
<dbReference type="PROSITE" id="PS00742">
    <property type="entry name" value="PEP_ENZYMES_2"/>
    <property type="match status" value="1"/>
</dbReference>
<dbReference type="Pfam" id="PF02896">
    <property type="entry name" value="PEP-utilizers_C"/>
    <property type="match status" value="1"/>
</dbReference>
<evidence type="ECO:0000256" key="12">
    <source>
        <dbReference type="ARBA" id="ARBA00022723"/>
    </source>
</evidence>
<dbReference type="CDD" id="cd00211">
    <property type="entry name" value="PTS_IIA_fru"/>
    <property type="match status" value="1"/>
</dbReference>
<dbReference type="Pfam" id="PF00359">
    <property type="entry name" value="PTS_EIIA_2"/>
    <property type="match status" value="1"/>
</dbReference>
<dbReference type="Gene3D" id="3.40.930.10">
    <property type="entry name" value="Mannitol-specific EII, Chain A"/>
    <property type="match status" value="1"/>
</dbReference>
<dbReference type="InterPro" id="IPR050499">
    <property type="entry name" value="PEP-utilizing_PTS_enzyme"/>
</dbReference>
<evidence type="ECO:0000256" key="15">
    <source>
        <dbReference type="SAM" id="Coils"/>
    </source>
</evidence>
<dbReference type="PANTHER" id="PTHR46244">
    <property type="entry name" value="PHOSPHOENOLPYRUVATE-PROTEIN PHOSPHOTRANSFERASE"/>
    <property type="match status" value="1"/>
</dbReference>
<dbReference type="SUPFAM" id="SSF55594">
    <property type="entry name" value="HPr-like"/>
    <property type="match status" value="1"/>
</dbReference>
<dbReference type="SUPFAM" id="SSF51621">
    <property type="entry name" value="Phosphoenolpyruvate/pyruvate domain"/>
    <property type="match status" value="1"/>
</dbReference>
<gene>
    <name evidence="18" type="primary">ptsP</name>
    <name evidence="18" type="ORF">F0U60_03555</name>
</gene>
<dbReference type="Pfam" id="PF00381">
    <property type="entry name" value="PTS-HPr"/>
    <property type="match status" value="1"/>
</dbReference>
<evidence type="ECO:0000259" key="16">
    <source>
        <dbReference type="PROSITE" id="PS51094"/>
    </source>
</evidence>
<dbReference type="InterPro" id="IPR018274">
    <property type="entry name" value="PEP_util_AS"/>
</dbReference>
<keyword evidence="6" id="KW-0813">Transport</keyword>
<dbReference type="EMBL" id="CP043494">
    <property type="protein sequence ID" value="WNG43271.1"/>
    <property type="molecule type" value="Genomic_DNA"/>
</dbReference>
<evidence type="ECO:0000256" key="14">
    <source>
        <dbReference type="ARBA" id="ARBA00022842"/>
    </source>
</evidence>
<dbReference type="SUPFAM" id="SSF52009">
    <property type="entry name" value="Phosphohistidine domain"/>
    <property type="match status" value="1"/>
</dbReference>
<protein>
    <recommendedName>
        <fullName evidence="5">phosphoenolpyruvate--protein phosphotransferase</fullName>
        <ecNumber evidence="5">2.7.3.9</ecNumber>
    </recommendedName>
</protein>
<keyword evidence="7" id="KW-0963">Cytoplasm</keyword>
<organism evidence="18 19">
    <name type="scientific">Archangium minus</name>
    <dbReference type="NCBI Taxonomy" id="83450"/>
    <lineage>
        <taxon>Bacteria</taxon>
        <taxon>Pseudomonadati</taxon>
        <taxon>Myxococcota</taxon>
        <taxon>Myxococcia</taxon>
        <taxon>Myxococcales</taxon>
        <taxon>Cystobacterineae</taxon>
        <taxon>Archangiaceae</taxon>
        <taxon>Archangium</taxon>
    </lineage>
</organism>
<dbReference type="PRINTS" id="PR01736">
    <property type="entry name" value="PHPHTRNFRASE"/>
</dbReference>
<dbReference type="InterPro" id="IPR016152">
    <property type="entry name" value="PTrfase/Anion_transptr"/>
</dbReference>
<comment type="cofactor">
    <cofactor evidence="2">
        <name>Mg(2+)</name>
        <dbReference type="ChEBI" id="CHEBI:18420"/>
    </cofactor>
</comment>
<keyword evidence="15" id="KW-0175">Coiled coil</keyword>
<dbReference type="InterPro" id="IPR008279">
    <property type="entry name" value="PEP-util_enz_mobile_dom"/>
</dbReference>
<comment type="similarity">
    <text evidence="4">Belongs to the PEP-utilizing enzyme family.</text>
</comment>
<evidence type="ECO:0000256" key="7">
    <source>
        <dbReference type="ARBA" id="ARBA00022490"/>
    </source>
</evidence>
<dbReference type="PANTHER" id="PTHR46244:SF6">
    <property type="entry name" value="PHOSPHOENOLPYRUVATE-PROTEIN PHOSPHOTRANSFERASE"/>
    <property type="match status" value="1"/>
</dbReference>
<name>A0ABY9WKJ8_9BACT</name>
<evidence type="ECO:0000256" key="9">
    <source>
        <dbReference type="ARBA" id="ARBA00022597"/>
    </source>
</evidence>
<keyword evidence="9" id="KW-0762">Sugar transport</keyword>
<evidence type="ECO:0000256" key="3">
    <source>
        <dbReference type="ARBA" id="ARBA00004496"/>
    </source>
</evidence>
<dbReference type="PROSITE" id="PS00372">
    <property type="entry name" value="PTS_EIIA_TYPE_2_HIS"/>
    <property type="match status" value="1"/>
</dbReference>
<dbReference type="NCBIfam" id="TIGR01417">
    <property type="entry name" value="PTS_I_fam"/>
    <property type="match status" value="1"/>
</dbReference>
<dbReference type="PROSITE" id="PS00370">
    <property type="entry name" value="PEP_ENZYMES_PHOS_SITE"/>
    <property type="match status" value="1"/>
</dbReference>
<dbReference type="GO" id="GO:0008965">
    <property type="term" value="F:phosphoenolpyruvate-protein phosphotransferase activity"/>
    <property type="evidence" value="ECO:0007669"/>
    <property type="project" value="UniProtKB-EC"/>
</dbReference>
<evidence type="ECO:0000256" key="5">
    <source>
        <dbReference type="ARBA" id="ARBA00012232"/>
    </source>
</evidence>
<comment type="subcellular location">
    <subcellularLocation>
        <location evidence="3">Cytoplasm</location>
    </subcellularLocation>
</comment>
<dbReference type="PROSITE" id="PS51094">
    <property type="entry name" value="PTS_EIIA_TYPE_2"/>
    <property type="match status" value="1"/>
</dbReference>
<dbReference type="InterPro" id="IPR002178">
    <property type="entry name" value="PTS_EIIA_type-2_dom"/>
</dbReference>
<keyword evidence="12" id="KW-0479">Metal-binding</keyword>
<evidence type="ECO:0000256" key="13">
    <source>
        <dbReference type="ARBA" id="ARBA00022777"/>
    </source>
</evidence>
<dbReference type="InterPro" id="IPR023151">
    <property type="entry name" value="PEP_util_CS"/>
</dbReference>
<dbReference type="Gene3D" id="1.10.274.10">
    <property type="entry name" value="PtsI, HPr-binding domain"/>
    <property type="match status" value="1"/>
</dbReference>
<evidence type="ECO:0000256" key="4">
    <source>
        <dbReference type="ARBA" id="ARBA00007837"/>
    </source>
</evidence>
<reference evidence="18 19" key="1">
    <citation type="submission" date="2019-08" db="EMBL/GenBank/DDBJ databases">
        <title>Archangium and Cystobacter genomes.</title>
        <authorList>
            <person name="Chen I.-C.K."/>
            <person name="Wielgoss S."/>
        </authorList>
    </citation>
    <scope>NUCLEOTIDE SEQUENCE [LARGE SCALE GENOMIC DNA]</scope>
    <source>
        <strain evidence="18 19">Cbm 6</strain>
    </source>
</reference>
<accession>A0ABY9WKJ8</accession>
<keyword evidence="11" id="KW-0598">Phosphotransferase system</keyword>
<dbReference type="Proteomes" id="UP001611383">
    <property type="component" value="Chromosome"/>
</dbReference>
<dbReference type="InterPro" id="IPR000032">
    <property type="entry name" value="HPr-like"/>
</dbReference>
<dbReference type="SUPFAM" id="SSF47831">
    <property type="entry name" value="Enzyme I of the PEP:sugar phosphotransferase system HPr-binding (sub)domain"/>
    <property type="match status" value="1"/>
</dbReference>